<gene>
    <name evidence="1" type="ORF">QYE76_025505</name>
</gene>
<name>A0AAD8RE82_LOLMU</name>
<organism evidence="1 2">
    <name type="scientific">Lolium multiflorum</name>
    <name type="common">Italian ryegrass</name>
    <name type="synonym">Lolium perenne subsp. multiflorum</name>
    <dbReference type="NCBI Taxonomy" id="4521"/>
    <lineage>
        <taxon>Eukaryota</taxon>
        <taxon>Viridiplantae</taxon>
        <taxon>Streptophyta</taxon>
        <taxon>Embryophyta</taxon>
        <taxon>Tracheophyta</taxon>
        <taxon>Spermatophyta</taxon>
        <taxon>Magnoliopsida</taxon>
        <taxon>Liliopsida</taxon>
        <taxon>Poales</taxon>
        <taxon>Poaceae</taxon>
        <taxon>BOP clade</taxon>
        <taxon>Pooideae</taxon>
        <taxon>Poodae</taxon>
        <taxon>Poeae</taxon>
        <taxon>Poeae Chloroplast Group 2 (Poeae type)</taxon>
        <taxon>Loliodinae</taxon>
        <taxon>Loliinae</taxon>
        <taxon>Lolium</taxon>
    </lineage>
</organism>
<proteinExistence type="predicted"/>
<evidence type="ECO:0000313" key="2">
    <source>
        <dbReference type="Proteomes" id="UP001231189"/>
    </source>
</evidence>
<dbReference type="Gene3D" id="3.40.50.10810">
    <property type="entry name" value="Tandem AAA-ATPase domain"/>
    <property type="match status" value="1"/>
</dbReference>
<dbReference type="Proteomes" id="UP001231189">
    <property type="component" value="Unassembled WGS sequence"/>
</dbReference>
<dbReference type="AlphaFoldDB" id="A0AAD8RE82"/>
<keyword evidence="2" id="KW-1185">Reference proteome</keyword>
<accession>A0AAD8RE82</accession>
<comment type="caution">
    <text evidence="1">The sequence shown here is derived from an EMBL/GenBank/DDBJ whole genome shotgun (WGS) entry which is preliminary data.</text>
</comment>
<evidence type="ECO:0000313" key="1">
    <source>
        <dbReference type="EMBL" id="KAK1619988.1"/>
    </source>
</evidence>
<dbReference type="InterPro" id="IPR038718">
    <property type="entry name" value="SNF2-like_sf"/>
</dbReference>
<dbReference type="PANTHER" id="PTHR10799">
    <property type="entry name" value="SNF2/RAD54 HELICASE FAMILY"/>
    <property type="match status" value="1"/>
</dbReference>
<sequence length="125" mass="14221">MSTLDKILTQTQRYSELLLEEVLTKSTADEAALTEEEKWEKEQDRLIPSMAGATVKPYLIKGVKWLKFLWQNGLNGIIEDPVEFGAVFQTLLFLAHLKESGLHGPYMIVTAEPSSHISYWLKGIR</sequence>
<dbReference type="EMBL" id="JAUUTY010000006">
    <property type="protein sequence ID" value="KAK1619988.1"/>
    <property type="molecule type" value="Genomic_DNA"/>
</dbReference>
<protein>
    <submittedName>
        <fullName evidence="1">Uncharacterized protein</fullName>
    </submittedName>
</protein>
<reference evidence="1" key="1">
    <citation type="submission" date="2023-07" db="EMBL/GenBank/DDBJ databases">
        <title>A chromosome-level genome assembly of Lolium multiflorum.</title>
        <authorList>
            <person name="Chen Y."/>
            <person name="Copetti D."/>
            <person name="Kolliker R."/>
            <person name="Studer B."/>
        </authorList>
    </citation>
    <scope>NUCLEOTIDE SEQUENCE</scope>
    <source>
        <strain evidence="1">02402/16</strain>
        <tissue evidence="1">Leaf</tissue>
    </source>
</reference>